<feature type="signal peptide" evidence="3">
    <location>
        <begin position="1"/>
        <end position="26"/>
    </location>
</feature>
<evidence type="ECO:0000313" key="4">
    <source>
        <dbReference type="EMBL" id="EEG50655.1"/>
    </source>
</evidence>
<reference evidence="4 5" key="2">
    <citation type="submission" date="2009-02" db="EMBL/GenBank/DDBJ databases">
        <title>Draft genome sequence of Blautia hydrogenotrophica DSM 10507 (Ruminococcus hydrogenotrophicus DSM 10507).</title>
        <authorList>
            <person name="Sudarsanam P."/>
            <person name="Ley R."/>
            <person name="Guruge J."/>
            <person name="Turnbaugh P.J."/>
            <person name="Mahowald M."/>
            <person name="Liep D."/>
            <person name="Gordon J."/>
        </authorList>
    </citation>
    <scope>NUCLEOTIDE SEQUENCE [LARGE SCALE GENOMIC DNA]</scope>
    <source>
        <strain evidence="5">DSM 10507 / JCM 14656 / S5a33</strain>
    </source>
</reference>
<dbReference type="InterPro" id="IPR018337">
    <property type="entry name" value="Cell_wall/Cho-bd_repeat"/>
</dbReference>
<comment type="caution">
    <text evidence="4">The sequence shown here is derived from an EMBL/GenBank/DDBJ whole genome shotgun (WGS) entry which is preliminary data.</text>
</comment>
<evidence type="ECO:0000313" key="5">
    <source>
        <dbReference type="Proteomes" id="UP000003100"/>
    </source>
</evidence>
<feature type="chain" id="PRO_5002896758" description="Toxin A" evidence="3">
    <location>
        <begin position="27"/>
        <end position="148"/>
    </location>
</feature>
<dbReference type="PATRIC" id="fig|476272.21.peg.3444"/>
<gene>
    <name evidence="4" type="ORF">RUMHYD_00437</name>
</gene>
<feature type="non-terminal residue" evidence="4">
    <location>
        <position position="148"/>
    </location>
</feature>
<protein>
    <recommendedName>
        <fullName evidence="6">Toxin A</fullName>
    </recommendedName>
</protein>
<name>C0CHX3_BLAHS</name>
<dbReference type="HOGENOM" id="CLU_1869335_0_0_9"/>
<dbReference type="Gene3D" id="2.10.270.10">
    <property type="entry name" value="Cholin Binding"/>
    <property type="match status" value="2"/>
</dbReference>
<dbReference type="Proteomes" id="UP000003100">
    <property type="component" value="Unassembled WGS sequence"/>
</dbReference>
<keyword evidence="1" id="KW-0677">Repeat</keyword>
<sequence length="148" mass="17081">MKKRNYVYGLFLILMLCFGLGTMSYAEVTVHAAAVKKQNGWVTENGKKYYYIDGQKAKGKTKIGGKTYYFNSVHGYMQTGWYKTSAGNYYYFGDDGVMRTGVQEIESVQYYFKSSGRMTQDEIVTVKGKKYYYDKEGKLYKSGWLKDS</sequence>
<evidence type="ECO:0000256" key="1">
    <source>
        <dbReference type="ARBA" id="ARBA00022737"/>
    </source>
</evidence>
<organism evidence="4 5">
    <name type="scientific">Blautia hydrogenotrophica (strain DSM 10507 / JCM 14656 / S5a33)</name>
    <name type="common">Ruminococcus hydrogenotrophicus</name>
    <dbReference type="NCBI Taxonomy" id="476272"/>
    <lineage>
        <taxon>Bacteria</taxon>
        <taxon>Bacillati</taxon>
        <taxon>Bacillota</taxon>
        <taxon>Clostridia</taxon>
        <taxon>Lachnospirales</taxon>
        <taxon>Lachnospiraceae</taxon>
        <taxon>Blautia</taxon>
    </lineage>
</organism>
<dbReference type="PROSITE" id="PS51170">
    <property type="entry name" value="CW"/>
    <property type="match status" value="1"/>
</dbReference>
<dbReference type="Pfam" id="PF19127">
    <property type="entry name" value="Choline_bind_3"/>
    <property type="match status" value="2"/>
</dbReference>
<accession>C0CHX3</accession>
<keyword evidence="5" id="KW-1185">Reference proteome</keyword>
<proteinExistence type="predicted"/>
<reference evidence="4 5" key="1">
    <citation type="submission" date="2009-01" db="EMBL/GenBank/DDBJ databases">
        <authorList>
            <person name="Fulton L."/>
            <person name="Clifton S."/>
            <person name="Fulton B."/>
            <person name="Xu J."/>
            <person name="Minx P."/>
            <person name="Pepin K.H."/>
            <person name="Johnson M."/>
            <person name="Bhonagiri V."/>
            <person name="Nash W.E."/>
            <person name="Mardis E.R."/>
            <person name="Wilson R.K."/>
        </authorList>
    </citation>
    <scope>NUCLEOTIDE SEQUENCE [LARGE SCALE GENOMIC DNA]</scope>
    <source>
        <strain evidence="5">DSM 10507 / JCM 14656 / S5a33</strain>
    </source>
</reference>
<feature type="repeat" description="Cell wall-binding" evidence="2">
    <location>
        <begin position="78"/>
        <end position="98"/>
    </location>
</feature>
<dbReference type="Pfam" id="PF01473">
    <property type="entry name" value="Choline_bind_1"/>
    <property type="match status" value="1"/>
</dbReference>
<keyword evidence="3" id="KW-0732">Signal</keyword>
<dbReference type="AlphaFoldDB" id="C0CHX3"/>
<evidence type="ECO:0000256" key="2">
    <source>
        <dbReference type="PROSITE-ProRule" id="PRU00591"/>
    </source>
</evidence>
<dbReference type="EMBL" id="ACBZ01000016">
    <property type="protein sequence ID" value="EEG50655.1"/>
    <property type="molecule type" value="Genomic_DNA"/>
</dbReference>
<evidence type="ECO:0008006" key="6">
    <source>
        <dbReference type="Google" id="ProtNLM"/>
    </source>
</evidence>
<dbReference type="eggNOG" id="COG5263">
    <property type="taxonomic scope" value="Bacteria"/>
</dbReference>
<evidence type="ECO:0000256" key="3">
    <source>
        <dbReference type="SAM" id="SignalP"/>
    </source>
</evidence>
<dbReference type="SUPFAM" id="SSF69360">
    <property type="entry name" value="Cell wall binding repeat"/>
    <property type="match status" value="1"/>
</dbReference>